<dbReference type="AlphaFoldDB" id="A0AA39WU74"/>
<accession>A0AA39WU74</accession>
<proteinExistence type="predicted"/>
<evidence type="ECO:0000313" key="4">
    <source>
        <dbReference type="Proteomes" id="UP001174934"/>
    </source>
</evidence>
<dbReference type="EMBL" id="JAULSR010000004">
    <property type="protein sequence ID" value="KAK0621641.1"/>
    <property type="molecule type" value="Genomic_DNA"/>
</dbReference>
<evidence type="ECO:0000259" key="2">
    <source>
        <dbReference type="Pfam" id="PF06985"/>
    </source>
</evidence>
<name>A0AA39WU74_9PEZI</name>
<protein>
    <submittedName>
        <fullName evidence="3">Heterokaryon incompatibility protein-domain-containing protein</fullName>
    </submittedName>
</protein>
<feature type="compositionally biased region" description="Polar residues" evidence="1">
    <location>
        <begin position="330"/>
        <end position="340"/>
    </location>
</feature>
<feature type="region of interest" description="Disordered" evidence="1">
    <location>
        <begin position="309"/>
        <end position="346"/>
    </location>
</feature>
<comment type="caution">
    <text evidence="3">The sequence shown here is derived from an EMBL/GenBank/DDBJ whole genome shotgun (WGS) entry which is preliminary data.</text>
</comment>
<dbReference type="PANTHER" id="PTHR33112">
    <property type="entry name" value="DOMAIN PROTEIN, PUTATIVE-RELATED"/>
    <property type="match status" value="1"/>
</dbReference>
<feature type="domain" description="Heterokaryon incompatibility" evidence="2">
    <location>
        <begin position="94"/>
        <end position="264"/>
    </location>
</feature>
<dbReference type="InterPro" id="IPR010730">
    <property type="entry name" value="HET"/>
</dbReference>
<gene>
    <name evidence="3" type="ORF">B0T17DRAFT_298781</name>
</gene>
<reference evidence="3" key="1">
    <citation type="submission" date="2023-06" db="EMBL/GenBank/DDBJ databases">
        <title>Genome-scale phylogeny and comparative genomics of the fungal order Sordariales.</title>
        <authorList>
            <consortium name="Lawrence Berkeley National Laboratory"/>
            <person name="Hensen N."/>
            <person name="Bonometti L."/>
            <person name="Westerberg I."/>
            <person name="Brannstrom I.O."/>
            <person name="Guillou S."/>
            <person name="Cros-Aarteil S."/>
            <person name="Calhoun S."/>
            <person name="Haridas S."/>
            <person name="Kuo A."/>
            <person name="Mondo S."/>
            <person name="Pangilinan J."/>
            <person name="Riley R."/>
            <person name="LaButti K."/>
            <person name="Andreopoulos B."/>
            <person name="Lipzen A."/>
            <person name="Chen C."/>
            <person name="Yanf M."/>
            <person name="Daum C."/>
            <person name="Ng V."/>
            <person name="Clum A."/>
            <person name="Steindorff A."/>
            <person name="Ohm R."/>
            <person name="Martin F."/>
            <person name="Silar P."/>
            <person name="Natvig D."/>
            <person name="Lalanne C."/>
            <person name="Gautier V."/>
            <person name="Ament-velasquez S.L."/>
            <person name="Kruys A."/>
            <person name="Hutchinson M.I."/>
            <person name="Powell A.J."/>
            <person name="Barry K."/>
            <person name="Miller A.N."/>
            <person name="Grigoriev I.V."/>
            <person name="Debuchy R."/>
            <person name="Gladieux P."/>
            <person name="Thoren M.H."/>
            <person name="Johannesson H."/>
        </authorList>
    </citation>
    <scope>NUCLEOTIDE SEQUENCE</scope>
    <source>
        <strain evidence="3">SMH3391-2</strain>
    </source>
</reference>
<keyword evidence="4" id="KW-1185">Reference proteome</keyword>
<sequence>MIRALGYEGYEPFGRGVLLFPKQPRPAYLACNTDRTIGIVQAYIKSCHEHHSCESGGFTPRRLLNLGSGKISDPSALTDPIRLVEPPTNFSPHFVALSHCWGKTQQAVTTKNNYHERLASISLQELSKTFQDAVWITRRLGIRFLWIDSLCIVQDDADDWEREAVDMGRIYAAAYLTVAASHGADGTAGIFYESPRESPAHHRVMDLKLSPPGKTEPSTVTVALMPEIHPQKESHVHQLYGDTEMSVDNSSTEALLGRGWAFQERLLSARIVHFTREELVWECRDSRGCECGVIRGSIITNMFMGSLRSKPESHSNQQLRWEEDDDEHTNSSTDGESATDSDSRSDRPFNTFDEYSSRSAWCRLVELYTTRQFTKLSDRGPAFAGIAQSFSRSLVGTDDKPLGEYCAGLWGSHLAQSLLWSCSTDNIIREPDWTSPNTGRRIMGAMAPSWSWYSVSGPCRFLDGRAAPLNLRARYHEYDYEPRPLGLTLDGDPLEEVAATYEFDAVTGSQFGRLRRAAVTLEYVAIAVASRTDASGVFKLKPQAAGTTLHGAISITLLADDPNDARMVGDITCLHLYMGKHDIHVDKRDQFEPDMEIEELDNDNYHLYFTVYECDKHSVGLALVPVPGEDGTYRRIGLFHAKCFTCMGYSNEDTRPLIRASDVIPPNHHFYVDWKSSFEFRKYVTLI</sequence>
<evidence type="ECO:0000256" key="1">
    <source>
        <dbReference type="SAM" id="MobiDB-lite"/>
    </source>
</evidence>
<organism evidence="3 4">
    <name type="scientific">Bombardia bombarda</name>
    <dbReference type="NCBI Taxonomy" id="252184"/>
    <lineage>
        <taxon>Eukaryota</taxon>
        <taxon>Fungi</taxon>
        <taxon>Dikarya</taxon>
        <taxon>Ascomycota</taxon>
        <taxon>Pezizomycotina</taxon>
        <taxon>Sordariomycetes</taxon>
        <taxon>Sordariomycetidae</taxon>
        <taxon>Sordariales</taxon>
        <taxon>Lasiosphaeriaceae</taxon>
        <taxon>Bombardia</taxon>
    </lineage>
</organism>
<dbReference type="Proteomes" id="UP001174934">
    <property type="component" value="Unassembled WGS sequence"/>
</dbReference>
<dbReference type="PANTHER" id="PTHR33112:SF16">
    <property type="entry name" value="HETEROKARYON INCOMPATIBILITY DOMAIN-CONTAINING PROTEIN"/>
    <property type="match status" value="1"/>
</dbReference>
<evidence type="ECO:0000313" key="3">
    <source>
        <dbReference type="EMBL" id="KAK0621641.1"/>
    </source>
</evidence>
<dbReference type="Pfam" id="PF06985">
    <property type="entry name" value="HET"/>
    <property type="match status" value="1"/>
</dbReference>